<comment type="caution">
    <text evidence="1">The sequence shown here is derived from an EMBL/GenBank/DDBJ whole genome shotgun (WGS) entry which is preliminary data.</text>
</comment>
<dbReference type="Proteomes" id="UP001199631">
    <property type="component" value="Unassembled WGS sequence"/>
</dbReference>
<dbReference type="EMBL" id="JAIFZM010000001">
    <property type="protein sequence ID" value="MCG3417543.1"/>
    <property type="molecule type" value="Genomic_DNA"/>
</dbReference>
<reference evidence="1 2" key="1">
    <citation type="journal article" date="2022" name="Evol. Bioinform. Online">
        <title>Draft Genome Sequence of Oceanobacillus jordanicus Strain GSFE11, a Halotolerant Plant Growth-Promoting Bacterial Endophyte Isolated From the Jordan Valley.</title>
        <authorList>
            <person name="Alhindi T."/>
            <person name="Albdaiwi R."/>
        </authorList>
    </citation>
    <scope>NUCLEOTIDE SEQUENCE [LARGE SCALE GENOMIC DNA]</scope>
    <source>
        <strain evidence="1 2">GSFE11</strain>
    </source>
</reference>
<proteinExistence type="predicted"/>
<evidence type="ECO:0000313" key="2">
    <source>
        <dbReference type="Proteomes" id="UP001199631"/>
    </source>
</evidence>
<sequence>MNYIEKNRKESGFVKIGNQTVQKDLNDLAAIGLLTHILSHSPTWRIRKSELHKQFTRRKVDSSWKVLLEHRYIMGFFCHVDGHHEYFYKAADHPFSQSYFETFIGEQKKELEEKGLAVFNIKAIKDSPLVVPDFFSNLQNVQCKPDSAKSATKNETNTKEIHTKKHSLATVNKPANKVDQIINIANEFYADFAAGRWAKEQWHKIIEKYAREFVDNDRNVPDNKLKAYVYGSLKKIAEHHDYKNSEEYADYKRVVKEMFVDHGV</sequence>
<evidence type="ECO:0008006" key="3">
    <source>
        <dbReference type="Google" id="ProtNLM"/>
    </source>
</evidence>
<dbReference type="RefSeq" id="WP_238017258.1">
    <property type="nucleotide sequence ID" value="NZ_JAIFZM010000001.1"/>
</dbReference>
<name>A0AAW5B1N1_9BACI</name>
<protein>
    <recommendedName>
        <fullName evidence="3">Replication protein</fullName>
    </recommendedName>
</protein>
<accession>A0AAW5B1N1</accession>
<dbReference type="AlphaFoldDB" id="A0AAW5B1N1"/>
<gene>
    <name evidence="1" type="ORF">K3T81_00145</name>
</gene>
<organism evidence="1 2">
    <name type="scientific">Oceanobacillus jordanicus</name>
    <dbReference type="NCBI Taxonomy" id="2867266"/>
    <lineage>
        <taxon>Bacteria</taxon>
        <taxon>Bacillati</taxon>
        <taxon>Bacillota</taxon>
        <taxon>Bacilli</taxon>
        <taxon>Bacillales</taxon>
        <taxon>Bacillaceae</taxon>
        <taxon>Oceanobacillus</taxon>
    </lineage>
</organism>
<keyword evidence="2" id="KW-1185">Reference proteome</keyword>
<evidence type="ECO:0000313" key="1">
    <source>
        <dbReference type="EMBL" id="MCG3417543.1"/>
    </source>
</evidence>